<dbReference type="KEGG" id="spzr:G5C33_09365"/>
<sequence>MEEIKIWPKEIEFGNARIGGVAHVYFRFTDPEAEKDVYVMINDEALERLRAMLGPGTRN</sequence>
<evidence type="ECO:0000313" key="2">
    <source>
        <dbReference type="Proteomes" id="UP000501568"/>
    </source>
</evidence>
<accession>A0A6G6Y4V7</accession>
<evidence type="ECO:0000313" key="1">
    <source>
        <dbReference type="EMBL" id="QIG79962.1"/>
    </source>
</evidence>
<reference evidence="1 2" key="1">
    <citation type="submission" date="2020-02" db="EMBL/GenBank/DDBJ databases">
        <authorList>
            <person name="Zheng R.K."/>
            <person name="Sun C.M."/>
        </authorList>
    </citation>
    <scope>NUCLEOTIDE SEQUENCE [LARGE SCALE GENOMIC DNA]</scope>
    <source>
        <strain evidence="2">zrk23</strain>
    </source>
</reference>
<keyword evidence="2" id="KW-1185">Reference proteome</keyword>
<dbReference type="RefSeq" id="WP_165326965.1">
    <property type="nucleotide sequence ID" value="NZ_CP049109.1"/>
</dbReference>
<name>A0A6G6Y4V7_9SPHN</name>
<gene>
    <name evidence="1" type="ORF">G5C33_09365</name>
</gene>
<organism evidence="1 2">
    <name type="scientific">Stakelama tenebrarum</name>
    <dbReference type="NCBI Taxonomy" id="2711215"/>
    <lineage>
        <taxon>Bacteria</taxon>
        <taxon>Pseudomonadati</taxon>
        <taxon>Pseudomonadota</taxon>
        <taxon>Alphaproteobacteria</taxon>
        <taxon>Sphingomonadales</taxon>
        <taxon>Sphingomonadaceae</taxon>
        <taxon>Stakelama</taxon>
    </lineage>
</organism>
<dbReference type="Proteomes" id="UP000501568">
    <property type="component" value="Chromosome"/>
</dbReference>
<dbReference type="EMBL" id="CP049109">
    <property type="protein sequence ID" value="QIG79962.1"/>
    <property type="molecule type" value="Genomic_DNA"/>
</dbReference>
<protein>
    <submittedName>
        <fullName evidence="1">Uncharacterized protein</fullName>
    </submittedName>
</protein>
<dbReference type="AlphaFoldDB" id="A0A6G6Y4V7"/>
<proteinExistence type="predicted"/>